<dbReference type="PANTHER" id="PTHR24096:SF422">
    <property type="entry name" value="BCDNA.GH02901"/>
    <property type="match status" value="1"/>
</dbReference>
<proteinExistence type="predicted"/>
<name>B7PDL5_IXOSC</name>
<feature type="non-terminal residue" evidence="1">
    <location>
        <position position="1"/>
    </location>
</feature>
<dbReference type="AlphaFoldDB" id="B7PDL5"/>
<dbReference type="PaxDb" id="6945-B7PDL5"/>
<dbReference type="PANTHER" id="PTHR24096">
    <property type="entry name" value="LONG-CHAIN-FATTY-ACID--COA LIGASE"/>
    <property type="match status" value="1"/>
</dbReference>
<dbReference type="EMBL" id="DS690612">
    <property type="protein sequence ID" value="EEC04687.1"/>
    <property type="molecule type" value="Genomic_DNA"/>
</dbReference>
<accession>B7PDL5</accession>
<dbReference type="EC" id="1.13.12.7" evidence="1"/>
<dbReference type="PhylomeDB" id="B7PDL5"/>
<keyword evidence="1" id="KW-0436">Ligase</keyword>
<dbReference type="GO" id="GO:0016491">
    <property type="term" value="F:oxidoreductase activity"/>
    <property type="evidence" value="ECO:0007669"/>
    <property type="project" value="UniProtKB-KW"/>
</dbReference>
<evidence type="ECO:0000313" key="1">
    <source>
        <dbReference type="EMBL" id="EEC04687.1"/>
    </source>
</evidence>
<dbReference type="Gene3D" id="2.30.38.10">
    <property type="entry name" value="Luciferase, Domain 3"/>
    <property type="match status" value="1"/>
</dbReference>
<dbReference type="GO" id="GO:0016874">
    <property type="term" value="F:ligase activity"/>
    <property type="evidence" value="ECO:0007669"/>
    <property type="project" value="UniProtKB-KW"/>
</dbReference>
<feature type="non-terminal residue" evidence="1">
    <location>
        <position position="55"/>
    </location>
</feature>
<dbReference type="VEuPathDB" id="VectorBase:ISCW002077"/>
<dbReference type="STRING" id="6945.B7PDL5"/>
<reference evidence="1" key="1">
    <citation type="submission" date="2008-03" db="EMBL/GenBank/DDBJ databases">
        <title>Annotation of Ixodes scapularis.</title>
        <authorList>
            <consortium name="Ixodes scapularis Genome Project Consortium"/>
            <person name="Caler E."/>
            <person name="Hannick L.I."/>
            <person name="Bidwell S."/>
            <person name="Joardar V."/>
            <person name="Thiagarajan M."/>
            <person name="Amedeo P."/>
            <person name="Galinsky K.J."/>
            <person name="Schobel S."/>
            <person name="Inman J."/>
            <person name="Hostetler J."/>
            <person name="Miller J."/>
            <person name="Hammond M."/>
            <person name="Megy K."/>
            <person name="Lawson D."/>
            <person name="Kodira C."/>
            <person name="Sutton G."/>
            <person name="Meyer J."/>
            <person name="Hill C.A."/>
            <person name="Birren B."/>
            <person name="Nene V."/>
            <person name="Collins F."/>
            <person name="Alarcon-Chaidez F."/>
            <person name="Wikel S."/>
            <person name="Strausberg R."/>
        </authorList>
    </citation>
    <scope>NUCLEOTIDE SEQUENCE [LARGE SCALE GENOMIC DNA]</scope>
    <source>
        <strain evidence="1">Wikel colony</strain>
    </source>
</reference>
<gene>
    <name evidence="1" type="ORF">IscW_ISCW002077</name>
</gene>
<protein>
    <submittedName>
        <fullName evidence="1">AMP dependent CoA ligase, putative</fullName>
        <ecNumber evidence="1">1.13.12.7</ecNumber>
    </submittedName>
</protein>
<organism>
    <name type="scientific">Ixodes scapularis</name>
    <name type="common">Black-legged tick</name>
    <name type="synonym">Deer tick</name>
    <dbReference type="NCBI Taxonomy" id="6945"/>
    <lineage>
        <taxon>Eukaryota</taxon>
        <taxon>Metazoa</taxon>
        <taxon>Ecdysozoa</taxon>
        <taxon>Arthropoda</taxon>
        <taxon>Chelicerata</taxon>
        <taxon>Arachnida</taxon>
        <taxon>Acari</taxon>
        <taxon>Parasitiformes</taxon>
        <taxon>Ixodida</taxon>
        <taxon>Ixodoidea</taxon>
        <taxon>Ixodidae</taxon>
        <taxon>Ixodinae</taxon>
        <taxon>Ixodes</taxon>
    </lineage>
</organism>
<dbReference type="SUPFAM" id="SSF56801">
    <property type="entry name" value="Acetyl-CoA synthetase-like"/>
    <property type="match status" value="1"/>
</dbReference>
<sequence>IVDTTSGKTLGPNEQGEALVRSPSAMKGYYKNPDATSRTITLNGWVRTGTCHPMI</sequence>
<keyword evidence="1" id="KW-0560">Oxidoreductase</keyword>